<keyword evidence="3" id="KW-1185">Reference proteome</keyword>
<evidence type="ECO:0000313" key="3">
    <source>
        <dbReference type="Proteomes" id="UP000067476"/>
    </source>
</evidence>
<feature type="signal peptide" evidence="1">
    <location>
        <begin position="1"/>
        <end position="22"/>
    </location>
</feature>
<sequence length="182" mass="19598">MKKLLTLFGAIGLMSSSAILSANVVSCGDTTTEDNSKPLTYKEGKKDSDIVELLKKEDTKIGTEGKPLQTEASKLASDYKDTTSEEYGGIQIEGTVISSFLGTGGKAFIDEVNEIYNETGDLKIGQEGTKLVAYLMTIKGTKGESKFNLAVIKVEMEANAETGKMSTKFSKDFKIEVTIPAE</sequence>
<proteinExistence type="predicted"/>
<dbReference type="PATRIC" id="fig|216942.3.peg.1045"/>
<dbReference type="RefSeq" id="WP_075058717.1">
    <property type="nucleotide sequence ID" value="NZ_CP012357.1"/>
</dbReference>
<evidence type="ECO:0000313" key="2">
    <source>
        <dbReference type="EMBL" id="AKX34640.1"/>
    </source>
</evidence>
<name>A0A0K1W2T7_9MOLU</name>
<dbReference type="EMBL" id="CP012357">
    <property type="protein sequence ID" value="AKX34640.1"/>
    <property type="molecule type" value="Genomic_DNA"/>
</dbReference>
<evidence type="ECO:0008006" key="4">
    <source>
        <dbReference type="Google" id="ProtNLM"/>
    </source>
</evidence>
<reference evidence="2 3" key="1">
    <citation type="journal article" date="2015" name="Genome Announc.">
        <title>Complete Genome Sequence of Spiroplasma litorale TN-1T (DSM 21781), a Bacterium Isolated from a Green-Eyed Horsefly (Tabanus nigrovittatus).</title>
        <authorList>
            <person name="Lo W.S."/>
            <person name="Lai Y.C."/>
            <person name="Lien Y.W."/>
            <person name="Wang T.H."/>
            <person name="Kuo C.H."/>
        </authorList>
    </citation>
    <scope>NUCLEOTIDE SEQUENCE [LARGE SCALE GENOMIC DNA]</scope>
    <source>
        <strain evidence="2 3">TN-1</strain>
    </source>
</reference>
<dbReference type="KEGG" id="sll:SLITO_v1c10290"/>
<keyword evidence="1" id="KW-0732">Signal</keyword>
<feature type="chain" id="PRO_5005470879" description="Lipoprotein" evidence="1">
    <location>
        <begin position="23"/>
        <end position="182"/>
    </location>
</feature>
<dbReference type="OrthoDB" id="390792at2"/>
<protein>
    <recommendedName>
        <fullName evidence="4">Lipoprotein</fullName>
    </recommendedName>
</protein>
<evidence type="ECO:0000256" key="1">
    <source>
        <dbReference type="SAM" id="SignalP"/>
    </source>
</evidence>
<accession>A0A0K1W2T7</accession>
<organism evidence="2 3">
    <name type="scientific">Spiroplasma litorale</name>
    <dbReference type="NCBI Taxonomy" id="216942"/>
    <lineage>
        <taxon>Bacteria</taxon>
        <taxon>Bacillati</taxon>
        <taxon>Mycoplasmatota</taxon>
        <taxon>Mollicutes</taxon>
        <taxon>Entomoplasmatales</taxon>
        <taxon>Spiroplasmataceae</taxon>
        <taxon>Spiroplasma</taxon>
    </lineage>
</organism>
<dbReference type="Proteomes" id="UP000067476">
    <property type="component" value="Chromosome"/>
</dbReference>
<dbReference type="AlphaFoldDB" id="A0A0K1W2T7"/>
<gene>
    <name evidence="2" type="ORF">SLITO_v1c10290</name>
</gene>